<dbReference type="InterPro" id="IPR011059">
    <property type="entry name" value="Metal-dep_hydrolase_composite"/>
</dbReference>
<dbReference type="AlphaFoldDB" id="A0A4Y8IH33"/>
<organism evidence="2 3">
    <name type="scientific">Filobacillus milosensis</name>
    <dbReference type="NCBI Taxonomy" id="94137"/>
    <lineage>
        <taxon>Bacteria</taxon>
        <taxon>Bacillati</taxon>
        <taxon>Bacillota</taxon>
        <taxon>Bacilli</taxon>
        <taxon>Bacillales</taxon>
        <taxon>Bacillaceae</taxon>
        <taxon>Filobacillus</taxon>
    </lineage>
</organism>
<dbReference type="GO" id="GO:0016810">
    <property type="term" value="F:hydrolase activity, acting on carbon-nitrogen (but not peptide) bonds"/>
    <property type="evidence" value="ECO:0007669"/>
    <property type="project" value="InterPro"/>
</dbReference>
<dbReference type="PANTHER" id="PTHR43135">
    <property type="entry name" value="ALPHA-D-RIBOSE 1-METHYLPHOSPHONATE 5-TRIPHOSPHATE DIPHOSPHATASE"/>
    <property type="match status" value="1"/>
</dbReference>
<reference evidence="2 3" key="1">
    <citation type="submission" date="2019-03" db="EMBL/GenBank/DDBJ databases">
        <authorList>
            <person name="He R.-H."/>
        </authorList>
    </citation>
    <scope>NUCLEOTIDE SEQUENCE [LARGE SCALE GENOMIC DNA]</scope>
    <source>
        <strain evidence="3">SH 714</strain>
    </source>
</reference>
<dbReference type="RefSeq" id="WP_134341076.1">
    <property type="nucleotide sequence ID" value="NZ_SOPW01000017.1"/>
</dbReference>
<dbReference type="Pfam" id="PF01979">
    <property type="entry name" value="Amidohydro_1"/>
    <property type="match status" value="1"/>
</dbReference>
<dbReference type="Gene3D" id="3.40.50.10910">
    <property type="entry name" value="Amidohydrolase"/>
    <property type="match status" value="1"/>
</dbReference>
<dbReference type="OrthoDB" id="9797498at2"/>
<evidence type="ECO:0000313" key="3">
    <source>
        <dbReference type="Proteomes" id="UP000297975"/>
    </source>
</evidence>
<comment type="caution">
    <text evidence="2">The sequence shown here is derived from an EMBL/GenBank/DDBJ whole genome shotgun (WGS) entry which is preliminary data.</text>
</comment>
<name>A0A4Y8IH33_9BACI</name>
<protein>
    <submittedName>
        <fullName evidence="2">Imidazolonepropionase</fullName>
    </submittedName>
</protein>
<dbReference type="EMBL" id="SOPW01000017">
    <property type="protein sequence ID" value="TFB14265.1"/>
    <property type="molecule type" value="Genomic_DNA"/>
</dbReference>
<dbReference type="InterPro" id="IPR032466">
    <property type="entry name" value="Metal_Hydrolase"/>
</dbReference>
<gene>
    <name evidence="2" type="ORF">E3U55_13875</name>
</gene>
<dbReference type="Gene3D" id="1.20.58.520">
    <property type="entry name" value="Amidohydrolase"/>
    <property type="match status" value="1"/>
</dbReference>
<dbReference type="Gene3D" id="3.30.110.90">
    <property type="entry name" value="Amidohydrolase"/>
    <property type="match status" value="1"/>
</dbReference>
<evidence type="ECO:0000259" key="1">
    <source>
        <dbReference type="Pfam" id="PF01979"/>
    </source>
</evidence>
<sequence length="434" mass="48507">MSLLLKNGNVIDVHSGEVSRNSILIKNDRILQIGQFQDDADEVINLEGKYIIPGLIDMHCHIKEGFAHLFTAVGVTTVRNTAGNVIELRDLIQAPSHAPTPRVYSADRLIDGPPGLWGPTSPYSLNASDPNEAKSEVRRQIQEGAQFIKVYGLLSPEVMEAVTSEAHQHGVEVSCDLIHSTQVNALEAAKMGVKWFEHNSGFMQAMYPEWSPLSGAEVRDQIDLEHPNLDKIQEVCEEMLKYDAFLCPTTVVYDQANRYPKYWRSDERFINEALLNQWEQISQYADALKQQIGCQTEYIKAITKTYYDLGGTVVAGTDTPAGVWTYPGMALHRELELLVESGLSELQALQSATITAAQSINYDDLGVIAPGKVADLLVLDSHPLLNIKHAREIDSIIKGGKLYQQEELLNMNPDEQLIKNKLDTFIKDFEEQMN</sequence>
<evidence type="ECO:0000313" key="2">
    <source>
        <dbReference type="EMBL" id="TFB14265.1"/>
    </source>
</evidence>
<keyword evidence="3" id="KW-1185">Reference proteome</keyword>
<accession>A0A4Y8IH33</accession>
<feature type="domain" description="Amidohydrolase-related" evidence="1">
    <location>
        <begin position="50"/>
        <end position="402"/>
    </location>
</feature>
<dbReference type="PANTHER" id="PTHR43135:SF3">
    <property type="entry name" value="ALPHA-D-RIBOSE 1-METHYLPHOSPHONATE 5-TRIPHOSPHATE DIPHOSPHATASE"/>
    <property type="match status" value="1"/>
</dbReference>
<dbReference type="SUPFAM" id="SSF51556">
    <property type="entry name" value="Metallo-dependent hydrolases"/>
    <property type="match status" value="1"/>
</dbReference>
<dbReference type="SUPFAM" id="SSF51338">
    <property type="entry name" value="Composite domain of metallo-dependent hydrolases"/>
    <property type="match status" value="1"/>
</dbReference>
<dbReference type="Proteomes" id="UP000297975">
    <property type="component" value="Unassembled WGS sequence"/>
</dbReference>
<proteinExistence type="predicted"/>
<dbReference type="InterPro" id="IPR051781">
    <property type="entry name" value="Metallo-dep_Hydrolase"/>
</dbReference>
<dbReference type="InterPro" id="IPR006680">
    <property type="entry name" value="Amidohydro-rel"/>
</dbReference>
<dbReference type="Gene3D" id="2.30.40.10">
    <property type="entry name" value="Urease, subunit C, domain 1"/>
    <property type="match status" value="1"/>
</dbReference>